<dbReference type="InterPro" id="IPR011761">
    <property type="entry name" value="ATP-grasp"/>
</dbReference>
<dbReference type="RefSeq" id="WP_152126483.1">
    <property type="nucleotide sequence ID" value="NZ_WELI01000012.1"/>
</dbReference>
<dbReference type="GO" id="GO:0046872">
    <property type="term" value="F:metal ion binding"/>
    <property type="evidence" value="ECO:0007669"/>
    <property type="project" value="InterPro"/>
</dbReference>
<evidence type="ECO:0000256" key="1">
    <source>
        <dbReference type="PROSITE-ProRule" id="PRU00409"/>
    </source>
</evidence>
<reference evidence="3 4" key="1">
    <citation type="submission" date="2019-10" db="EMBL/GenBank/DDBJ databases">
        <title>Rudanella paleaurantiibacter sp. nov., isolated from sludge.</title>
        <authorList>
            <person name="Xu S.Q."/>
        </authorList>
    </citation>
    <scope>NUCLEOTIDE SEQUENCE [LARGE SCALE GENOMIC DNA]</scope>
    <source>
        <strain evidence="3 4">HX-22-17</strain>
    </source>
</reference>
<dbReference type="PANTHER" id="PTHR21621:SF0">
    <property type="entry name" value="BETA-CITRYLGLUTAMATE SYNTHASE B-RELATED"/>
    <property type="match status" value="1"/>
</dbReference>
<keyword evidence="4" id="KW-1185">Reference proteome</keyword>
<organism evidence="3 4">
    <name type="scientific">Rudanella paleaurantiibacter</name>
    <dbReference type="NCBI Taxonomy" id="2614655"/>
    <lineage>
        <taxon>Bacteria</taxon>
        <taxon>Pseudomonadati</taxon>
        <taxon>Bacteroidota</taxon>
        <taxon>Cytophagia</taxon>
        <taxon>Cytophagales</taxon>
        <taxon>Cytophagaceae</taxon>
        <taxon>Rudanella</taxon>
    </lineage>
</organism>
<dbReference type="Gene3D" id="3.30.470.20">
    <property type="entry name" value="ATP-grasp fold, B domain"/>
    <property type="match status" value="1"/>
</dbReference>
<gene>
    <name evidence="3" type="ORF">F5984_22525</name>
</gene>
<evidence type="ECO:0000259" key="2">
    <source>
        <dbReference type="PROSITE" id="PS50975"/>
    </source>
</evidence>
<comment type="caution">
    <text evidence="3">The sequence shown here is derived from an EMBL/GenBank/DDBJ whole genome shotgun (WGS) entry which is preliminary data.</text>
</comment>
<dbReference type="GO" id="GO:0005737">
    <property type="term" value="C:cytoplasm"/>
    <property type="evidence" value="ECO:0007669"/>
    <property type="project" value="TreeGrafter"/>
</dbReference>
<dbReference type="PROSITE" id="PS50975">
    <property type="entry name" value="ATP_GRASP"/>
    <property type="match status" value="1"/>
</dbReference>
<dbReference type="PANTHER" id="PTHR21621">
    <property type="entry name" value="RIBOSOMAL PROTEIN S6 MODIFICATION PROTEIN"/>
    <property type="match status" value="1"/>
</dbReference>
<name>A0A7J5TT85_9BACT</name>
<dbReference type="SUPFAM" id="SSF56059">
    <property type="entry name" value="Glutathione synthetase ATP-binding domain-like"/>
    <property type="match status" value="1"/>
</dbReference>
<dbReference type="GO" id="GO:0009432">
    <property type="term" value="P:SOS response"/>
    <property type="evidence" value="ECO:0007669"/>
    <property type="project" value="TreeGrafter"/>
</dbReference>
<keyword evidence="1" id="KW-0067">ATP-binding</keyword>
<evidence type="ECO:0000313" key="4">
    <source>
        <dbReference type="Proteomes" id="UP000488299"/>
    </source>
</evidence>
<protein>
    <submittedName>
        <fullName evidence="3">MvdC family ATP-grasp ribosomal peptide maturase</fullName>
    </submittedName>
</protein>
<dbReference type="GO" id="GO:0018169">
    <property type="term" value="F:ribosomal S6-glutamic acid ligase activity"/>
    <property type="evidence" value="ECO:0007669"/>
    <property type="project" value="TreeGrafter"/>
</dbReference>
<dbReference type="Pfam" id="PF21068">
    <property type="entry name" value="ATPgraspMvdD"/>
    <property type="match status" value="1"/>
</dbReference>
<dbReference type="InterPro" id="IPR048936">
    <property type="entry name" value="MvdD-like_ATPgrasp"/>
</dbReference>
<sequence length="318" mass="35511">MILCLTHSRDEYTIDLVQQTLRVRGFQSVRLNTDQIAHSQISVDLTTRSARCEGPGLAFDTRDITAVWYRKLWAITPPTDLPEAYRRATLQAFSRVQMALFGCLPGRLWMNDFTADTTVQNNKMGQLEAAQEAGLAIPKTLFSNDPTQIRAFFERCRGEVVAKLYDTLTYGMSGSGPVFPTTPLSANDLTDDTALMACPMIFQERVQAQTELRVAYVDGQCFTGSIDTRGSLSSPTDWRYAADVSTGWKSYTLPDTVRAQLTALMRRLGLLFGAIDLMVQPDGTPVFLEVNPQGEWGMLQRDLHLPIAQAIAHRLSYQ</sequence>
<evidence type="ECO:0000313" key="3">
    <source>
        <dbReference type="EMBL" id="KAB7727017.1"/>
    </source>
</evidence>
<accession>A0A7J5TT85</accession>
<feature type="domain" description="ATP-grasp" evidence="2">
    <location>
        <begin position="127"/>
        <end position="316"/>
    </location>
</feature>
<proteinExistence type="predicted"/>
<keyword evidence="1" id="KW-0547">Nucleotide-binding</keyword>
<dbReference type="EMBL" id="WELI01000012">
    <property type="protein sequence ID" value="KAB7727017.1"/>
    <property type="molecule type" value="Genomic_DNA"/>
</dbReference>
<dbReference type="GO" id="GO:0005524">
    <property type="term" value="F:ATP binding"/>
    <property type="evidence" value="ECO:0007669"/>
    <property type="project" value="UniProtKB-UniRule"/>
</dbReference>
<dbReference type="AlphaFoldDB" id="A0A7J5TT85"/>
<dbReference type="Proteomes" id="UP000488299">
    <property type="component" value="Unassembled WGS sequence"/>
</dbReference>